<dbReference type="Pfam" id="PF03473">
    <property type="entry name" value="MOSC"/>
    <property type="match status" value="1"/>
</dbReference>
<dbReference type="InterPro" id="IPR005302">
    <property type="entry name" value="MoCF_Sase_C"/>
</dbReference>
<comment type="caution">
    <text evidence="2">The sequence shown here is derived from an EMBL/GenBank/DDBJ whole genome shotgun (WGS) entry which is preliminary data.</text>
</comment>
<sequence length="214" mass="23232">MTTGSLLAVCRVHALLPTQDSTGVTAIDKRAVDGPVNVHKLGLTGDIQASRKHHGGESKAIYAYSQQDADYWDAELGRDMSPGKFGENLRVDGIDASRAVIGERWQVGDDVVLEVTAPRTPCANFARFLKEPQWVKRFAEENRVGTYLRVISKGQIQAGDAVTVVDRPDHGITGHQVFAGLDADTARRLLAAEKQGVTLSPEIHKVVAAILRRA</sequence>
<dbReference type="PANTHER" id="PTHR30212">
    <property type="entry name" value="PROTEIN YIIM"/>
    <property type="match status" value="1"/>
</dbReference>
<dbReference type="Gene3D" id="2.40.33.20">
    <property type="entry name" value="PK beta-barrel domain-like"/>
    <property type="match status" value="1"/>
</dbReference>
<evidence type="ECO:0000313" key="2">
    <source>
        <dbReference type="EMBL" id="MFD1846339.1"/>
    </source>
</evidence>
<dbReference type="PROSITE" id="PS51340">
    <property type="entry name" value="MOSC"/>
    <property type="match status" value="1"/>
</dbReference>
<dbReference type="SUPFAM" id="SSF50800">
    <property type="entry name" value="PK beta-barrel domain-like"/>
    <property type="match status" value="1"/>
</dbReference>
<dbReference type="PANTHER" id="PTHR30212:SF2">
    <property type="entry name" value="PROTEIN YIIM"/>
    <property type="match status" value="1"/>
</dbReference>
<gene>
    <name evidence="2" type="ORF">ACFSFX_06970</name>
</gene>
<dbReference type="InterPro" id="IPR011037">
    <property type="entry name" value="Pyrv_Knase-like_insert_dom_sf"/>
</dbReference>
<dbReference type="EMBL" id="JBHUGA010000011">
    <property type="protein sequence ID" value="MFD1846339.1"/>
    <property type="molecule type" value="Genomic_DNA"/>
</dbReference>
<feature type="domain" description="MOSC" evidence="1">
    <location>
        <begin position="30"/>
        <end position="165"/>
    </location>
</feature>
<protein>
    <submittedName>
        <fullName evidence="2">MOSC domain-containing protein</fullName>
    </submittedName>
</protein>
<accession>A0ABW4Q6L0</accession>
<dbReference type="InterPro" id="IPR052353">
    <property type="entry name" value="Benzoxazolinone_Detox_Enz"/>
</dbReference>
<name>A0ABW4Q6L0_9MICC</name>
<proteinExistence type="predicted"/>
<organism evidence="2 3">
    <name type="scientific">Arthrobacter flavus</name>
    <dbReference type="NCBI Taxonomy" id="95172"/>
    <lineage>
        <taxon>Bacteria</taxon>
        <taxon>Bacillati</taxon>
        <taxon>Actinomycetota</taxon>
        <taxon>Actinomycetes</taxon>
        <taxon>Micrococcales</taxon>
        <taxon>Micrococcaceae</taxon>
        <taxon>Arthrobacter</taxon>
    </lineage>
</organism>
<keyword evidence="3" id="KW-1185">Reference proteome</keyword>
<dbReference type="RefSeq" id="WP_343879728.1">
    <property type="nucleotide sequence ID" value="NZ_BAAAIJ010000047.1"/>
</dbReference>
<dbReference type="Proteomes" id="UP001597307">
    <property type="component" value="Unassembled WGS sequence"/>
</dbReference>
<evidence type="ECO:0000313" key="3">
    <source>
        <dbReference type="Proteomes" id="UP001597307"/>
    </source>
</evidence>
<reference evidence="3" key="1">
    <citation type="journal article" date="2019" name="Int. J. Syst. Evol. Microbiol.">
        <title>The Global Catalogue of Microorganisms (GCM) 10K type strain sequencing project: providing services to taxonomists for standard genome sequencing and annotation.</title>
        <authorList>
            <consortium name="The Broad Institute Genomics Platform"/>
            <consortium name="The Broad Institute Genome Sequencing Center for Infectious Disease"/>
            <person name="Wu L."/>
            <person name="Ma J."/>
        </authorList>
    </citation>
    <scope>NUCLEOTIDE SEQUENCE [LARGE SCALE GENOMIC DNA]</scope>
    <source>
        <strain evidence="3">JCM 11496</strain>
    </source>
</reference>
<evidence type="ECO:0000259" key="1">
    <source>
        <dbReference type="PROSITE" id="PS51340"/>
    </source>
</evidence>